<dbReference type="InterPro" id="IPR025677">
    <property type="entry name" value="OST-HTH-assoc_dom"/>
</dbReference>
<reference evidence="3" key="1">
    <citation type="journal article" date="2016" name="Nat. Genet.">
        <title>A high-quality carrot genome assembly provides new insights into carotenoid accumulation and asterid genome evolution.</title>
        <authorList>
            <person name="Iorizzo M."/>
            <person name="Ellison S."/>
            <person name="Senalik D."/>
            <person name="Zeng P."/>
            <person name="Satapoomin P."/>
            <person name="Huang J."/>
            <person name="Bowman M."/>
            <person name="Iovene M."/>
            <person name="Sanseverino W."/>
            <person name="Cavagnaro P."/>
            <person name="Yildiz M."/>
            <person name="Macko-Podgorni A."/>
            <person name="Moranska E."/>
            <person name="Grzebelus E."/>
            <person name="Grzebelus D."/>
            <person name="Ashrafi H."/>
            <person name="Zheng Z."/>
            <person name="Cheng S."/>
            <person name="Spooner D."/>
            <person name="Van Deynze A."/>
            <person name="Simon P."/>
        </authorList>
    </citation>
    <scope>NUCLEOTIDE SEQUENCE [LARGE SCALE GENOMIC DNA]</scope>
    <source>
        <tissue evidence="3">Leaf</tissue>
    </source>
</reference>
<dbReference type="PANTHER" id="PTHR14379">
    <property type="entry name" value="LIMKAIN B LKAP"/>
    <property type="match status" value="1"/>
</dbReference>
<feature type="compositionally biased region" description="Basic and acidic residues" evidence="1">
    <location>
        <begin position="349"/>
        <end position="368"/>
    </location>
</feature>
<reference evidence="4" key="2">
    <citation type="submission" date="2022-03" db="EMBL/GenBank/DDBJ databases">
        <title>Draft title - Genomic analysis of global carrot germplasm unveils the trajectory of domestication and the origin of high carotenoid orange carrot.</title>
        <authorList>
            <person name="Iorizzo M."/>
            <person name="Ellison S."/>
            <person name="Senalik D."/>
            <person name="Macko-Podgorni A."/>
            <person name="Grzebelus D."/>
            <person name="Bostan H."/>
            <person name="Rolling W."/>
            <person name="Curaba J."/>
            <person name="Simon P."/>
        </authorList>
    </citation>
    <scope>NUCLEOTIDE SEQUENCE</scope>
    <source>
        <tissue evidence="4">Leaf</tissue>
    </source>
</reference>
<dbReference type="InterPro" id="IPR041966">
    <property type="entry name" value="LOTUS-like"/>
</dbReference>
<gene>
    <name evidence="3" type="ORF">DCAR_014352</name>
    <name evidence="4" type="ORF">DCAR_0416579</name>
</gene>
<dbReference type="Pfam" id="PF01936">
    <property type="entry name" value="NYN"/>
    <property type="match status" value="1"/>
</dbReference>
<dbReference type="GO" id="GO:0005777">
    <property type="term" value="C:peroxisome"/>
    <property type="evidence" value="ECO:0007669"/>
    <property type="project" value="InterPro"/>
</dbReference>
<dbReference type="Gene3D" id="3.30.420.610">
    <property type="entry name" value="LOTUS domain-like"/>
    <property type="match status" value="2"/>
</dbReference>
<accession>A0A165XLX4</accession>
<dbReference type="Gene3D" id="3.40.50.1010">
    <property type="entry name" value="5'-nuclease"/>
    <property type="match status" value="1"/>
</dbReference>
<keyword evidence="5" id="KW-1185">Reference proteome</keyword>
<dbReference type="GO" id="GO:0004540">
    <property type="term" value="F:RNA nuclease activity"/>
    <property type="evidence" value="ECO:0007669"/>
    <property type="project" value="InterPro"/>
</dbReference>
<evidence type="ECO:0000313" key="5">
    <source>
        <dbReference type="Proteomes" id="UP000077755"/>
    </source>
</evidence>
<dbReference type="GO" id="GO:0010468">
    <property type="term" value="P:regulation of gene expression"/>
    <property type="evidence" value="ECO:0007669"/>
    <property type="project" value="InterPro"/>
</dbReference>
<feature type="compositionally biased region" description="Polar residues" evidence="1">
    <location>
        <begin position="338"/>
        <end position="348"/>
    </location>
</feature>
<dbReference type="InterPro" id="IPR021139">
    <property type="entry name" value="NYN"/>
</dbReference>
<dbReference type="PROSITE" id="PS51644">
    <property type="entry name" value="HTH_OST"/>
    <property type="match status" value="2"/>
</dbReference>
<dbReference type="InterPro" id="IPR025605">
    <property type="entry name" value="OST-HTH/LOTUS_dom"/>
</dbReference>
<feature type="compositionally biased region" description="Polar residues" evidence="1">
    <location>
        <begin position="382"/>
        <end position="395"/>
    </location>
</feature>
<dbReference type="Pfam" id="PF12872">
    <property type="entry name" value="OST-HTH"/>
    <property type="match status" value="2"/>
</dbReference>
<dbReference type="OrthoDB" id="549353at2759"/>
<dbReference type="EMBL" id="CP093346">
    <property type="protein sequence ID" value="WOG97239.1"/>
    <property type="molecule type" value="Genomic_DNA"/>
</dbReference>
<dbReference type="Proteomes" id="UP000077755">
    <property type="component" value="Chromosome 4"/>
</dbReference>
<dbReference type="OMA" id="GHYKAPL"/>
<dbReference type="CDD" id="cd10910">
    <property type="entry name" value="PIN_limkain_b1_N_like"/>
    <property type="match status" value="1"/>
</dbReference>
<dbReference type="AlphaFoldDB" id="A0A165XLX4"/>
<evidence type="ECO:0000313" key="4">
    <source>
        <dbReference type="EMBL" id="WOG97239.1"/>
    </source>
</evidence>
<dbReference type="STRING" id="79200.A0A165XLX4"/>
<evidence type="ECO:0000313" key="3">
    <source>
        <dbReference type="EMBL" id="KZM98286.1"/>
    </source>
</evidence>
<dbReference type="CDD" id="cd08824">
    <property type="entry name" value="LOTUS"/>
    <property type="match status" value="2"/>
</dbReference>
<name>A0A165XLX4_DAUCS</name>
<protein>
    <recommendedName>
        <fullName evidence="2">HTH OST-type domain-containing protein</fullName>
    </recommendedName>
</protein>
<dbReference type="Gramene" id="KZM98286">
    <property type="protein sequence ID" value="KZM98286"/>
    <property type="gene ID" value="DCAR_014352"/>
</dbReference>
<organism evidence="3">
    <name type="scientific">Daucus carota subsp. sativus</name>
    <name type="common">Carrot</name>
    <dbReference type="NCBI Taxonomy" id="79200"/>
    <lineage>
        <taxon>Eukaryota</taxon>
        <taxon>Viridiplantae</taxon>
        <taxon>Streptophyta</taxon>
        <taxon>Embryophyta</taxon>
        <taxon>Tracheophyta</taxon>
        <taxon>Spermatophyta</taxon>
        <taxon>Magnoliopsida</taxon>
        <taxon>eudicotyledons</taxon>
        <taxon>Gunneridae</taxon>
        <taxon>Pentapetalae</taxon>
        <taxon>asterids</taxon>
        <taxon>campanulids</taxon>
        <taxon>Apiales</taxon>
        <taxon>Apiaceae</taxon>
        <taxon>Apioideae</taxon>
        <taxon>Scandiceae</taxon>
        <taxon>Daucinae</taxon>
        <taxon>Daucus</taxon>
        <taxon>Daucus sect. Daucus</taxon>
    </lineage>
</organism>
<dbReference type="Pfam" id="PF14418">
    <property type="entry name" value="OHA"/>
    <property type="match status" value="1"/>
</dbReference>
<feature type="domain" description="HTH OST-type" evidence="2">
    <location>
        <begin position="733"/>
        <end position="814"/>
    </location>
</feature>
<evidence type="ECO:0000259" key="2">
    <source>
        <dbReference type="PROSITE" id="PS51644"/>
    </source>
</evidence>
<evidence type="ECO:0000256" key="1">
    <source>
        <dbReference type="SAM" id="MobiDB-lite"/>
    </source>
</evidence>
<feature type="region of interest" description="Disordered" evidence="1">
    <location>
        <begin position="331"/>
        <end position="405"/>
    </location>
</feature>
<dbReference type="KEGG" id="dcr:108219300"/>
<dbReference type="InterPro" id="IPR024768">
    <property type="entry name" value="Marf1"/>
</dbReference>
<sequence>MKSLYLKKPLFISTRTISINHIQLSHFSATPSPFHNTPSYSSRRHEDESRLVRVSVWWDFENCTLPKGNYAYRLAQCITSAVRANGIKGPISITAFGDVMQLSRSTQEVLSATGINITHVPNGGKNSADRSLLVDLMYWVSQNPPPAHLFLISGDRDFANILHRLRLSNYNILLSSPNTAPGVLCSAASIMWQWHALVKGEDLNGKHFNQPPDGPYGSWYGHYRLPLEDPFSVTEQSACSQLGDSSESGSEDTFRPVPEEVVKQLQHILKSHPDGMKITDLRQELNSSDVTLARDFYGYQKFSRFLLSMPHILEIKDLGSGLFSVKRVTSKYHDSADKNPSTNSTHVTTNEDRNQTISEKSSDPEEKSSVPSSLKVHVQEPLRNSKNLPEPTNQLEEPLKNVPDPLEKANSAKVQTDPLEKSELLIHVEIPSEKVPDNPLNVETVNNREFTNSYPCSSQEQDPAPEVGLLTRIWRKWINGKDGSSKENNIEKLDAFATSTDSNMKTEEIKSNIVESSGACNDPVGVAENLSSRDEMITDRSVTRSCEADDRSNRHPGFLSQIINWSKLWRSKELSDPVKISIDEKNLIRGDTMEKNPIFAAESFWNEMVTFINTPKGSDVVERSMTRVEMSHSLQKQGPPVLRNLIESDLLHLVDLLISDKKWVGECPSEKFPFKLIQPTDKGSSCQGLSSMFLDTQSEPGLPSLQKQTQKGYQNLPPAGDSLPTMHNNPNKSRSDVAADCRKLVEFIITEYPQGFSISRLRKLFLEKYGYSLEAHKFGYNNLVSLVQKMPWVKIEGGKIMPAAPSDIDLKSCGVESTDPSVPKADVGDAKSNFGADIFGTSKTSDQLDSSWEELGPVTYTTPKRQKMKSSSKKKRKEAVGQVKYDYELVPDDYLSSDEENLSSRGMDGRKHFRKNGEDSSLLQILDRYHNKEDDTRSKDCTRAVLDKSDAVDSFKKDSISSLSSSTLENKDHVGSCEHNLRPSKSYSFVSDEVVDDKDKLIDGILGSLKKSGGRSTESGI</sequence>
<feature type="domain" description="HTH OST-type" evidence="2">
    <location>
        <begin position="257"/>
        <end position="329"/>
    </location>
</feature>
<dbReference type="EMBL" id="LNRQ01000004">
    <property type="protein sequence ID" value="KZM98286.1"/>
    <property type="molecule type" value="Genomic_DNA"/>
</dbReference>
<proteinExistence type="predicted"/>
<dbReference type="PANTHER" id="PTHR14379:SF6">
    <property type="entry name" value="EMB|CAB71880.1"/>
    <property type="match status" value="1"/>
</dbReference>